<dbReference type="RefSeq" id="WP_310308106.1">
    <property type="nucleotide sequence ID" value="NZ_BAAAXB010000001.1"/>
</dbReference>
<dbReference type="Pfam" id="PF03279">
    <property type="entry name" value="Lip_A_acyltrans"/>
    <property type="match status" value="1"/>
</dbReference>
<gene>
    <name evidence="7" type="ORF">J2S66_003448</name>
</gene>
<name>A0ABU1PYV2_9PSEU</name>
<dbReference type="EC" id="2.3.1.241" evidence="7"/>
<reference evidence="7 8" key="1">
    <citation type="submission" date="2023-07" db="EMBL/GenBank/DDBJ databases">
        <title>Sequencing the genomes of 1000 actinobacteria strains.</title>
        <authorList>
            <person name="Klenk H.-P."/>
        </authorList>
    </citation>
    <scope>NUCLEOTIDE SEQUENCE [LARGE SCALE GENOMIC DNA]</scope>
    <source>
        <strain evidence="7 8">DSM 43749</strain>
    </source>
</reference>
<keyword evidence="8" id="KW-1185">Reference proteome</keyword>
<evidence type="ECO:0000256" key="1">
    <source>
        <dbReference type="ARBA" id="ARBA00004533"/>
    </source>
</evidence>
<evidence type="ECO:0000256" key="4">
    <source>
        <dbReference type="ARBA" id="ARBA00022679"/>
    </source>
</evidence>
<sequence>MNERLADLGYAAGWRLVRLLPERPAVALFDRIADWTARKGGPAQLRANLKRVVPQAGEAEMDELVRASMRSYLRYWREAFRLPSMDLETVFAELDRSITGVENLDAALAEGRGAVVALPHSGNWDMAGVWLVGHSGTFATVAERLKPESLYRRFIAFRETLGFEVVPLTGGERNPAVVLAERLRANRVVCLLADRDLTAGGVPVTFFGERTMMPAGPAHLAATTGAALLPVGVWFTGSGWTFRIHPPVRVQGVADVASATQSLADVFAADIAAHPADWHMMQPLWLADLPESRQRALARVLARREAAE</sequence>
<evidence type="ECO:0000256" key="2">
    <source>
        <dbReference type="ARBA" id="ARBA00022475"/>
    </source>
</evidence>
<evidence type="ECO:0000256" key="6">
    <source>
        <dbReference type="ARBA" id="ARBA00023315"/>
    </source>
</evidence>
<dbReference type="EMBL" id="JAVDSG010000001">
    <property type="protein sequence ID" value="MDR6595064.1"/>
    <property type="molecule type" value="Genomic_DNA"/>
</dbReference>
<evidence type="ECO:0000313" key="8">
    <source>
        <dbReference type="Proteomes" id="UP001268819"/>
    </source>
</evidence>
<comment type="subcellular location">
    <subcellularLocation>
        <location evidence="1">Cell inner membrane</location>
    </subcellularLocation>
</comment>
<dbReference type="Proteomes" id="UP001268819">
    <property type="component" value="Unassembled WGS sequence"/>
</dbReference>
<accession>A0ABU1PYV2</accession>
<dbReference type="GO" id="GO:0008913">
    <property type="term" value="F:Kdo2-lipid IVA acyltransferase activity"/>
    <property type="evidence" value="ECO:0007669"/>
    <property type="project" value="UniProtKB-EC"/>
</dbReference>
<dbReference type="InterPro" id="IPR004960">
    <property type="entry name" value="LipA_acyltrans"/>
</dbReference>
<keyword evidence="3" id="KW-0997">Cell inner membrane</keyword>
<proteinExistence type="predicted"/>
<protein>
    <submittedName>
        <fullName evidence="7">KDO2-lipid IV(A) lauroyltransferase</fullName>
        <ecNumber evidence="7">2.3.1.241</ecNumber>
    </submittedName>
</protein>
<keyword evidence="2" id="KW-1003">Cell membrane</keyword>
<keyword evidence="4 7" id="KW-0808">Transferase</keyword>
<keyword evidence="6 7" id="KW-0012">Acyltransferase</keyword>
<keyword evidence="5" id="KW-0472">Membrane</keyword>
<dbReference type="NCBIfam" id="NF005919">
    <property type="entry name" value="PRK07920.1"/>
    <property type="match status" value="1"/>
</dbReference>
<evidence type="ECO:0000256" key="5">
    <source>
        <dbReference type="ARBA" id="ARBA00023136"/>
    </source>
</evidence>
<organism evidence="7 8">
    <name type="scientific">Saccharothrix longispora</name>
    <dbReference type="NCBI Taxonomy" id="33920"/>
    <lineage>
        <taxon>Bacteria</taxon>
        <taxon>Bacillati</taxon>
        <taxon>Actinomycetota</taxon>
        <taxon>Actinomycetes</taxon>
        <taxon>Pseudonocardiales</taxon>
        <taxon>Pseudonocardiaceae</taxon>
        <taxon>Saccharothrix</taxon>
    </lineage>
</organism>
<dbReference type="PANTHER" id="PTHR30606:SF10">
    <property type="entry name" value="PHOSPHATIDYLINOSITOL MANNOSIDE ACYLTRANSFERASE"/>
    <property type="match status" value="1"/>
</dbReference>
<dbReference type="CDD" id="cd07984">
    <property type="entry name" value="LPLAT_LABLAT-like"/>
    <property type="match status" value="1"/>
</dbReference>
<comment type="caution">
    <text evidence="7">The sequence shown here is derived from an EMBL/GenBank/DDBJ whole genome shotgun (WGS) entry which is preliminary data.</text>
</comment>
<dbReference type="PANTHER" id="PTHR30606">
    <property type="entry name" value="LIPID A BIOSYNTHESIS LAUROYL ACYLTRANSFERASE"/>
    <property type="match status" value="1"/>
</dbReference>
<evidence type="ECO:0000256" key="3">
    <source>
        <dbReference type="ARBA" id="ARBA00022519"/>
    </source>
</evidence>
<evidence type="ECO:0000313" key="7">
    <source>
        <dbReference type="EMBL" id="MDR6595064.1"/>
    </source>
</evidence>